<dbReference type="PANTHER" id="PTHR22878">
    <property type="entry name" value="DYNEIN HEAVY CHAIN 6, AXONEMAL-LIKE-RELATED"/>
    <property type="match status" value="1"/>
</dbReference>
<feature type="non-terminal residue" evidence="2">
    <location>
        <position position="250"/>
    </location>
</feature>
<sequence>KRIQDIEESIVFINKEEALYKWDQTSYPEVEVVKESIEPYQKLFNLVLKWQRTRKKWMDGSFLDLNGESIELEVEEYLREIYKMQKFFQQKQKKAEQEKEKIAGLKRKPKEEEDKQESATILICTSVVEQVKEFKEYIPLVSILCNPGIRPRHWEQITLRKILKQNLSPYLELFENISAGASKEFALERAMQNMVEVWDTVSFHYHPYRDTGVSILSSVDEIQTMLDDQIVKTQTMRGSPFIKPFETEIK</sequence>
<keyword evidence="3" id="KW-1185">Reference proteome</keyword>
<feature type="non-terminal residue" evidence="2">
    <location>
        <position position="1"/>
    </location>
</feature>
<dbReference type="Pfam" id="PF08393">
    <property type="entry name" value="DHC_N2"/>
    <property type="match status" value="1"/>
</dbReference>
<reference evidence="2 3" key="1">
    <citation type="submission" date="2024-05" db="EMBL/GenBank/DDBJ databases">
        <title>Genome sequencing and assembly of Indian major carp, Cirrhinus mrigala (Hamilton, 1822).</title>
        <authorList>
            <person name="Mohindra V."/>
            <person name="Chowdhury L.M."/>
            <person name="Lal K."/>
            <person name="Jena J.K."/>
        </authorList>
    </citation>
    <scope>NUCLEOTIDE SEQUENCE [LARGE SCALE GENOMIC DNA]</scope>
    <source>
        <strain evidence="2">CM1030</strain>
        <tissue evidence="2">Blood</tissue>
    </source>
</reference>
<dbReference type="AlphaFoldDB" id="A0ABD0NB11"/>
<comment type="caution">
    <text evidence="2">The sequence shown here is derived from an EMBL/GenBank/DDBJ whole genome shotgun (WGS) entry which is preliminary data.</text>
</comment>
<proteinExistence type="predicted"/>
<dbReference type="Proteomes" id="UP001529510">
    <property type="component" value="Unassembled WGS sequence"/>
</dbReference>
<dbReference type="InterPro" id="IPR042222">
    <property type="entry name" value="Dynein_2_N"/>
</dbReference>
<protein>
    <recommendedName>
        <fullName evidence="1">Dynein heavy chain linker domain-containing protein</fullName>
    </recommendedName>
</protein>
<dbReference type="PANTHER" id="PTHR22878:SF70">
    <property type="entry name" value="DYNEIN HEAVY CHAIN 2, AXONEMAL"/>
    <property type="match status" value="1"/>
</dbReference>
<evidence type="ECO:0000313" key="2">
    <source>
        <dbReference type="EMBL" id="KAL0158442.1"/>
    </source>
</evidence>
<gene>
    <name evidence="2" type="ORF">M9458_046518</name>
</gene>
<dbReference type="Gene3D" id="1.20.140.100">
    <property type="entry name" value="Dynein heavy chain, N-terminal domain 2"/>
    <property type="match status" value="1"/>
</dbReference>
<dbReference type="InterPro" id="IPR013602">
    <property type="entry name" value="Dynein_heavy_linker"/>
</dbReference>
<evidence type="ECO:0000259" key="1">
    <source>
        <dbReference type="Pfam" id="PF08393"/>
    </source>
</evidence>
<accession>A0ABD0NB11</accession>
<organism evidence="2 3">
    <name type="scientific">Cirrhinus mrigala</name>
    <name type="common">Mrigala</name>
    <dbReference type="NCBI Taxonomy" id="683832"/>
    <lineage>
        <taxon>Eukaryota</taxon>
        <taxon>Metazoa</taxon>
        <taxon>Chordata</taxon>
        <taxon>Craniata</taxon>
        <taxon>Vertebrata</taxon>
        <taxon>Euteleostomi</taxon>
        <taxon>Actinopterygii</taxon>
        <taxon>Neopterygii</taxon>
        <taxon>Teleostei</taxon>
        <taxon>Ostariophysi</taxon>
        <taxon>Cypriniformes</taxon>
        <taxon>Cyprinidae</taxon>
        <taxon>Labeoninae</taxon>
        <taxon>Labeonini</taxon>
        <taxon>Cirrhinus</taxon>
    </lineage>
</organism>
<dbReference type="EMBL" id="JAMKFB020000023">
    <property type="protein sequence ID" value="KAL0158442.1"/>
    <property type="molecule type" value="Genomic_DNA"/>
</dbReference>
<dbReference type="InterPro" id="IPR026983">
    <property type="entry name" value="DHC"/>
</dbReference>
<feature type="domain" description="Dynein heavy chain linker" evidence="1">
    <location>
        <begin position="31"/>
        <end position="250"/>
    </location>
</feature>
<name>A0ABD0NB11_CIRMR</name>
<evidence type="ECO:0000313" key="3">
    <source>
        <dbReference type="Proteomes" id="UP001529510"/>
    </source>
</evidence>